<proteinExistence type="inferred from homology"/>
<dbReference type="NCBIfam" id="TIGR03534">
    <property type="entry name" value="RF_mod_PrmC"/>
    <property type="match status" value="1"/>
</dbReference>
<protein>
    <recommendedName>
        <fullName evidence="5">Release factor glutamine methyltransferase</fullName>
        <shortName evidence="5">RF MTase</shortName>
        <ecNumber evidence="5">2.1.1.297</ecNumber>
    </recommendedName>
    <alternativeName>
        <fullName evidence="5">N5-glutamine methyltransferase PrmC</fullName>
    </alternativeName>
    <alternativeName>
        <fullName evidence="5">Protein-(glutamine-N5) MTase PrmC</fullName>
    </alternativeName>
    <alternativeName>
        <fullName evidence="5">Protein-glutamine N-methyltransferase PrmC</fullName>
    </alternativeName>
</protein>
<dbReference type="RefSeq" id="WP_243651900.1">
    <property type="nucleotide sequence ID" value="NZ_SLZU01000006.1"/>
</dbReference>
<comment type="function">
    <text evidence="5">Methylates the class 1 translation termination release factors RF1/PrfA and RF2/PrfB on the glutamine residue of the universally conserved GGQ motif.</text>
</comment>
<dbReference type="EMBL" id="SLZU01000006">
    <property type="protein sequence ID" value="TCS63862.1"/>
    <property type="molecule type" value="Genomic_DNA"/>
</dbReference>
<feature type="binding site" evidence="5">
    <location>
        <begin position="113"/>
        <end position="117"/>
    </location>
    <ligand>
        <name>S-adenosyl-L-methionine</name>
        <dbReference type="ChEBI" id="CHEBI:59789"/>
    </ligand>
</feature>
<keyword evidence="3 5" id="KW-0949">S-adenosyl-L-methionine</keyword>
<keyword evidence="8" id="KW-1185">Reference proteome</keyword>
<comment type="caution">
    <text evidence="7">The sequence shown here is derived from an EMBL/GenBank/DDBJ whole genome shotgun (WGS) entry which is preliminary data.</text>
</comment>
<evidence type="ECO:0000256" key="3">
    <source>
        <dbReference type="ARBA" id="ARBA00022691"/>
    </source>
</evidence>
<evidence type="ECO:0000313" key="7">
    <source>
        <dbReference type="EMBL" id="TCS63862.1"/>
    </source>
</evidence>
<dbReference type="Gene3D" id="1.10.8.10">
    <property type="entry name" value="DNA helicase RuvA subunit, C-terminal domain"/>
    <property type="match status" value="1"/>
</dbReference>
<dbReference type="GO" id="GO:0032259">
    <property type="term" value="P:methylation"/>
    <property type="evidence" value="ECO:0007669"/>
    <property type="project" value="UniProtKB-KW"/>
</dbReference>
<dbReference type="FunFam" id="3.40.50.150:FF:000053">
    <property type="entry name" value="Release factor glutamine methyltransferase"/>
    <property type="match status" value="1"/>
</dbReference>
<gene>
    <name evidence="5" type="primary">prmC</name>
    <name evidence="7" type="ORF">EDD52_106130</name>
</gene>
<dbReference type="PANTHER" id="PTHR18895">
    <property type="entry name" value="HEMK METHYLTRANSFERASE"/>
    <property type="match status" value="1"/>
</dbReference>
<dbReference type="InterPro" id="IPR007848">
    <property type="entry name" value="Small_mtfrase_dom"/>
</dbReference>
<feature type="domain" description="Methyltransferase small" evidence="6">
    <location>
        <begin position="94"/>
        <end position="185"/>
    </location>
</feature>
<dbReference type="PROSITE" id="PS00092">
    <property type="entry name" value="N6_MTASE"/>
    <property type="match status" value="1"/>
</dbReference>
<dbReference type="InterPro" id="IPR029063">
    <property type="entry name" value="SAM-dependent_MTases_sf"/>
</dbReference>
<feature type="binding site" evidence="5">
    <location>
        <position position="178"/>
    </location>
    <ligand>
        <name>S-adenosyl-L-methionine</name>
        <dbReference type="ChEBI" id="CHEBI:59789"/>
    </ligand>
</feature>
<feature type="binding site" evidence="5">
    <location>
        <begin position="178"/>
        <end position="181"/>
    </location>
    <ligand>
        <name>substrate</name>
    </ligand>
</feature>
<dbReference type="PANTHER" id="PTHR18895:SF74">
    <property type="entry name" value="MTRF1L RELEASE FACTOR GLUTAMINE METHYLTRANSFERASE"/>
    <property type="match status" value="1"/>
</dbReference>
<accession>A0A4R3JDH0</accession>
<evidence type="ECO:0000259" key="6">
    <source>
        <dbReference type="Pfam" id="PF05175"/>
    </source>
</evidence>
<dbReference type="GO" id="GO:0102559">
    <property type="term" value="F:peptide chain release factor N(5)-glutamine methyltransferase activity"/>
    <property type="evidence" value="ECO:0007669"/>
    <property type="project" value="UniProtKB-EC"/>
</dbReference>
<reference evidence="7 8" key="1">
    <citation type="submission" date="2019-03" db="EMBL/GenBank/DDBJ databases">
        <title>Genomic Encyclopedia of Type Strains, Phase IV (KMG-IV): sequencing the most valuable type-strain genomes for metagenomic binning, comparative biology and taxonomic classification.</title>
        <authorList>
            <person name="Goeker M."/>
        </authorList>
    </citation>
    <scope>NUCLEOTIDE SEQUENCE [LARGE SCALE GENOMIC DNA]</scope>
    <source>
        <strain evidence="7 8">DSM 104836</strain>
    </source>
</reference>
<evidence type="ECO:0000313" key="8">
    <source>
        <dbReference type="Proteomes" id="UP000295696"/>
    </source>
</evidence>
<comment type="similarity">
    <text evidence="5">Belongs to the protein N5-glutamine methyltransferase family. PrmC subfamily.</text>
</comment>
<dbReference type="NCBIfam" id="TIGR00536">
    <property type="entry name" value="hemK_fam"/>
    <property type="match status" value="1"/>
</dbReference>
<dbReference type="InterPro" id="IPR050320">
    <property type="entry name" value="N5-glutamine_MTase"/>
</dbReference>
<dbReference type="AlphaFoldDB" id="A0A4R3JDH0"/>
<dbReference type="Gene3D" id="3.40.50.150">
    <property type="entry name" value="Vaccinia Virus protein VP39"/>
    <property type="match status" value="1"/>
</dbReference>
<evidence type="ECO:0000256" key="4">
    <source>
        <dbReference type="ARBA" id="ARBA00048391"/>
    </source>
</evidence>
<dbReference type="InterPro" id="IPR019874">
    <property type="entry name" value="RF_methyltr_PrmC"/>
</dbReference>
<evidence type="ECO:0000256" key="2">
    <source>
        <dbReference type="ARBA" id="ARBA00022679"/>
    </source>
</evidence>
<dbReference type="HAMAP" id="MF_02126">
    <property type="entry name" value="RF_methyltr_PrmC"/>
    <property type="match status" value="1"/>
</dbReference>
<name>A0A4R3JDH0_9RHOB</name>
<dbReference type="Proteomes" id="UP000295696">
    <property type="component" value="Unassembled WGS sequence"/>
</dbReference>
<evidence type="ECO:0000256" key="1">
    <source>
        <dbReference type="ARBA" id="ARBA00022603"/>
    </source>
</evidence>
<evidence type="ECO:0000256" key="5">
    <source>
        <dbReference type="HAMAP-Rule" id="MF_02126"/>
    </source>
</evidence>
<comment type="catalytic activity">
    <reaction evidence="4 5">
        <text>L-glutaminyl-[peptide chain release factor] + S-adenosyl-L-methionine = N(5)-methyl-L-glutaminyl-[peptide chain release factor] + S-adenosyl-L-homocysteine + H(+)</text>
        <dbReference type="Rhea" id="RHEA:42896"/>
        <dbReference type="Rhea" id="RHEA-COMP:10271"/>
        <dbReference type="Rhea" id="RHEA-COMP:10272"/>
        <dbReference type="ChEBI" id="CHEBI:15378"/>
        <dbReference type="ChEBI" id="CHEBI:30011"/>
        <dbReference type="ChEBI" id="CHEBI:57856"/>
        <dbReference type="ChEBI" id="CHEBI:59789"/>
        <dbReference type="ChEBI" id="CHEBI:61891"/>
        <dbReference type="EC" id="2.1.1.297"/>
    </reaction>
</comment>
<dbReference type="InterPro" id="IPR004556">
    <property type="entry name" value="HemK-like"/>
</dbReference>
<dbReference type="CDD" id="cd02440">
    <property type="entry name" value="AdoMet_MTases"/>
    <property type="match status" value="1"/>
</dbReference>
<keyword evidence="2 5" id="KW-0808">Transferase</keyword>
<dbReference type="Pfam" id="PF05175">
    <property type="entry name" value="MTS"/>
    <property type="match status" value="1"/>
</dbReference>
<feature type="binding site" evidence="5">
    <location>
        <position position="136"/>
    </location>
    <ligand>
        <name>S-adenosyl-L-methionine</name>
        <dbReference type="ChEBI" id="CHEBI:59789"/>
    </ligand>
</feature>
<keyword evidence="1 5" id="KW-0489">Methyltransferase</keyword>
<organism evidence="7 8">
    <name type="scientific">Primorskyibacter sedentarius</name>
    <dbReference type="NCBI Taxonomy" id="745311"/>
    <lineage>
        <taxon>Bacteria</taxon>
        <taxon>Pseudomonadati</taxon>
        <taxon>Pseudomonadota</taxon>
        <taxon>Alphaproteobacteria</taxon>
        <taxon>Rhodobacterales</taxon>
        <taxon>Roseobacteraceae</taxon>
        <taxon>Primorskyibacter</taxon>
    </lineage>
</organism>
<sequence length="275" mass="29677">MNWLEIDPAVLEQLSRAGVADPTRDCRKLRAWAMQEGGTDPQSGAPSAKAVELYQAGIKARLDRTPVSQIIGQRAFWKMDFEVTPDVLDPRPDTEALVELALQHPFDTLLDLGTGSGCIAVSLLAERPQSAGLATDISEKALAVARRNAHRAGLSNIGFRQSNWFDAVPEQFDVIVSNPPYIRADEMDGLAPEVRDYEPRLALTDEGDGLGAYRQIAAGAGDHLTPGGRLLVEIGWQQGPAVSEIFRSHGFAEVTVQPDLAGKPRVVSCCLSGPN</sequence>
<dbReference type="InterPro" id="IPR002052">
    <property type="entry name" value="DNA_methylase_N6_adenine_CS"/>
</dbReference>
<dbReference type="SUPFAM" id="SSF53335">
    <property type="entry name" value="S-adenosyl-L-methionine-dependent methyltransferases"/>
    <property type="match status" value="1"/>
</dbReference>
<dbReference type="GO" id="GO:0003676">
    <property type="term" value="F:nucleic acid binding"/>
    <property type="evidence" value="ECO:0007669"/>
    <property type="project" value="InterPro"/>
</dbReference>
<dbReference type="EC" id="2.1.1.297" evidence="5"/>
<feature type="binding site" evidence="5">
    <location>
        <position position="164"/>
    </location>
    <ligand>
        <name>S-adenosyl-L-methionine</name>
        <dbReference type="ChEBI" id="CHEBI:59789"/>
    </ligand>
</feature>